<feature type="chain" id="PRO_5022892052" description="Lipoprotein" evidence="1">
    <location>
        <begin position="20"/>
        <end position="177"/>
    </location>
</feature>
<dbReference type="Proteomes" id="UP000368474">
    <property type="component" value="Unassembled WGS sequence"/>
</dbReference>
<keyword evidence="1" id="KW-0732">Signal</keyword>
<sequence length="177" mass="18114">MNGRTLPRAALLVMMLALAGCASTPSGPDMSRGVDPSLAATLKQGVAVPTIESNGHSVDDEVKASLIAGFKKQADKNGMPVSASGVPVKITVEEYNARSTAARVLLGVLIPGDHIKARVDVSGRTYLVEDTARTTINGIGLVAENVGSDAANGIATLAGVTVQTIQPVQPPVGMTTR</sequence>
<protein>
    <recommendedName>
        <fullName evidence="4">Lipoprotein</fullName>
    </recommendedName>
</protein>
<evidence type="ECO:0000313" key="3">
    <source>
        <dbReference type="Proteomes" id="UP000368474"/>
    </source>
</evidence>
<evidence type="ECO:0000313" key="2">
    <source>
        <dbReference type="EMBL" id="VVE38708.1"/>
    </source>
</evidence>
<feature type="signal peptide" evidence="1">
    <location>
        <begin position="1"/>
        <end position="19"/>
    </location>
</feature>
<dbReference type="EMBL" id="CABPSD010000014">
    <property type="protein sequence ID" value="VVE38708.1"/>
    <property type="molecule type" value="Genomic_DNA"/>
</dbReference>
<keyword evidence="3" id="KW-1185">Reference proteome</keyword>
<reference evidence="2 3" key="1">
    <citation type="submission" date="2019-08" db="EMBL/GenBank/DDBJ databases">
        <authorList>
            <person name="Peeters C."/>
        </authorList>
    </citation>
    <scope>NUCLEOTIDE SEQUENCE [LARGE SCALE GENOMIC DNA]</scope>
    <source>
        <strain evidence="2 3">LMG 31116</strain>
    </source>
</reference>
<proteinExistence type="predicted"/>
<accession>A0A5E4XRK0</accession>
<dbReference type="AlphaFoldDB" id="A0A5E4XRK0"/>
<name>A0A5E4XRK0_9BURK</name>
<evidence type="ECO:0008006" key="4">
    <source>
        <dbReference type="Google" id="ProtNLM"/>
    </source>
</evidence>
<dbReference type="RefSeq" id="WP_150568185.1">
    <property type="nucleotide sequence ID" value="NZ_CABPSD010000014.1"/>
</dbReference>
<evidence type="ECO:0000256" key="1">
    <source>
        <dbReference type="SAM" id="SignalP"/>
    </source>
</evidence>
<gene>
    <name evidence="2" type="ORF">PMO31116_04002</name>
</gene>
<organism evidence="2 3">
    <name type="scientific">Pandoraea morbifera</name>
    <dbReference type="NCBI Taxonomy" id="2508300"/>
    <lineage>
        <taxon>Bacteria</taxon>
        <taxon>Pseudomonadati</taxon>
        <taxon>Pseudomonadota</taxon>
        <taxon>Betaproteobacteria</taxon>
        <taxon>Burkholderiales</taxon>
        <taxon>Burkholderiaceae</taxon>
        <taxon>Pandoraea</taxon>
    </lineage>
</organism>
<dbReference type="PROSITE" id="PS51257">
    <property type="entry name" value="PROKAR_LIPOPROTEIN"/>
    <property type="match status" value="1"/>
</dbReference>